<comment type="caution">
    <text evidence="1">The sequence shown here is derived from an EMBL/GenBank/DDBJ whole genome shotgun (WGS) entry which is preliminary data.</text>
</comment>
<dbReference type="EMBL" id="JAINUF010000019">
    <property type="protein sequence ID" value="KAJ8336995.1"/>
    <property type="molecule type" value="Genomic_DNA"/>
</dbReference>
<organism evidence="1 2">
    <name type="scientific">Synaphobranchus kaupii</name>
    <name type="common">Kaup's arrowtooth eel</name>
    <dbReference type="NCBI Taxonomy" id="118154"/>
    <lineage>
        <taxon>Eukaryota</taxon>
        <taxon>Metazoa</taxon>
        <taxon>Chordata</taxon>
        <taxon>Craniata</taxon>
        <taxon>Vertebrata</taxon>
        <taxon>Euteleostomi</taxon>
        <taxon>Actinopterygii</taxon>
        <taxon>Neopterygii</taxon>
        <taxon>Teleostei</taxon>
        <taxon>Anguilliformes</taxon>
        <taxon>Synaphobranchidae</taxon>
        <taxon>Synaphobranchus</taxon>
    </lineage>
</organism>
<name>A0A9Q1EDU3_SYNKA</name>
<evidence type="ECO:0000313" key="2">
    <source>
        <dbReference type="Proteomes" id="UP001152622"/>
    </source>
</evidence>
<proteinExistence type="predicted"/>
<sequence>MVVPAKLVSRRKFKKISKSPCAIEGPSTPPLAASESQYLAEQPYILISQNAKWQVVCGLAPRMRGWEPRALMRQLEV</sequence>
<accession>A0A9Q1EDU3</accession>
<gene>
    <name evidence="1" type="ORF">SKAU_G00382150</name>
</gene>
<dbReference type="AlphaFoldDB" id="A0A9Q1EDU3"/>
<reference evidence="1" key="1">
    <citation type="journal article" date="2023" name="Science">
        <title>Genome structures resolve the early diversification of teleost fishes.</title>
        <authorList>
            <person name="Parey E."/>
            <person name="Louis A."/>
            <person name="Montfort J."/>
            <person name="Bouchez O."/>
            <person name="Roques C."/>
            <person name="Iampietro C."/>
            <person name="Lluch J."/>
            <person name="Castinel A."/>
            <person name="Donnadieu C."/>
            <person name="Desvignes T."/>
            <person name="Floi Bucao C."/>
            <person name="Jouanno E."/>
            <person name="Wen M."/>
            <person name="Mejri S."/>
            <person name="Dirks R."/>
            <person name="Jansen H."/>
            <person name="Henkel C."/>
            <person name="Chen W.J."/>
            <person name="Zahm M."/>
            <person name="Cabau C."/>
            <person name="Klopp C."/>
            <person name="Thompson A.W."/>
            <person name="Robinson-Rechavi M."/>
            <person name="Braasch I."/>
            <person name="Lecointre G."/>
            <person name="Bobe J."/>
            <person name="Postlethwait J.H."/>
            <person name="Berthelot C."/>
            <person name="Roest Crollius H."/>
            <person name="Guiguen Y."/>
        </authorList>
    </citation>
    <scope>NUCLEOTIDE SEQUENCE</scope>
    <source>
        <strain evidence="1">WJC10195</strain>
    </source>
</reference>
<keyword evidence="2" id="KW-1185">Reference proteome</keyword>
<evidence type="ECO:0000313" key="1">
    <source>
        <dbReference type="EMBL" id="KAJ8336995.1"/>
    </source>
</evidence>
<dbReference type="Proteomes" id="UP001152622">
    <property type="component" value="Chromosome 19"/>
</dbReference>
<protein>
    <submittedName>
        <fullName evidence="1">Uncharacterized protein</fullName>
    </submittedName>
</protein>